<organism evidence="1 2">
    <name type="scientific">Pseudogemmobacter humi</name>
    <dbReference type="NCBI Taxonomy" id="2483812"/>
    <lineage>
        <taxon>Bacteria</taxon>
        <taxon>Pseudomonadati</taxon>
        <taxon>Pseudomonadota</taxon>
        <taxon>Alphaproteobacteria</taxon>
        <taxon>Rhodobacterales</taxon>
        <taxon>Paracoccaceae</taxon>
        <taxon>Pseudogemmobacter</taxon>
    </lineage>
</organism>
<dbReference type="RefSeq" id="WP_160144503.1">
    <property type="nucleotide sequence ID" value="NZ_UXAW01000026.1"/>
</dbReference>
<keyword evidence="2" id="KW-1185">Reference proteome</keyword>
<dbReference type="Pfam" id="PF14398">
    <property type="entry name" value="ATPgrasp_YheCD"/>
    <property type="match status" value="1"/>
</dbReference>
<protein>
    <submittedName>
        <fullName evidence="1">Endospore coat-associated protein YheD</fullName>
    </submittedName>
</protein>
<dbReference type="Proteomes" id="UP000277498">
    <property type="component" value="Unassembled WGS sequence"/>
</dbReference>
<dbReference type="Gene3D" id="3.30.470.20">
    <property type="entry name" value="ATP-grasp fold, B domain"/>
    <property type="match status" value="1"/>
</dbReference>
<evidence type="ECO:0000313" key="2">
    <source>
        <dbReference type="Proteomes" id="UP000277498"/>
    </source>
</evidence>
<dbReference type="EMBL" id="UXAW01000026">
    <property type="protein sequence ID" value="VDC19084.1"/>
    <property type="molecule type" value="Genomic_DNA"/>
</dbReference>
<sequence length="339" mass="37145">MTILIGMLRERGSPGPIATAMALAAMAQGADLIFFRPADVDLTRRVILARRFRGDRWEGCESRFPDVIENDDRVALAPHAAVWAALTGSAPFTTRRLGGKREMSRRLAGHSGLVPLMIPQMLPQSDADLDRGLAEFGTAILKPVYGSQGRGIWKLHGTAGGVEVRSSGDAAPFCAAQGRGLLERLTGGKPFLLQKFIDSRLPEGNPFDIRLHLRRDGRAEWQKIKIYARIGLPEAITSNVATGGSVSEALPLLRHRYGSEAPQVMRRLEDLAREVPGQVQSLYPRFEIDALGVDLGLDEHGQPWLFEINSFPGAKYFETADAVPRIGWCLYLARKAAAV</sequence>
<accession>A0A3P5WSZ8</accession>
<dbReference type="AlphaFoldDB" id="A0A3P5WSZ8"/>
<evidence type="ECO:0000313" key="1">
    <source>
        <dbReference type="EMBL" id="VDC19084.1"/>
    </source>
</evidence>
<dbReference type="InterPro" id="IPR026838">
    <property type="entry name" value="YheC/D"/>
</dbReference>
<dbReference type="SUPFAM" id="SSF56059">
    <property type="entry name" value="Glutathione synthetase ATP-binding domain-like"/>
    <property type="match status" value="1"/>
</dbReference>
<proteinExistence type="predicted"/>
<gene>
    <name evidence="1" type="primary">yheD</name>
    <name evidence="1" type="ORF">XINFAN_00084</name>
</gene>
<name>A0A3P5WSZ8_9RHOB</name>
<reference evidence="1 2" key="1">
    <citation type="submission" date="2018-11" db="EMBL/GenBank/DDBJ databases">
        <authorList>
            <person name="Criscuolo A."/>
        </authorList>
    </citation>
    <scope>NUCLEOTIDE SEQUENCE [LARGE SCALE GENOMIC DNA]</scope>
    <source>
        <strain evidence="1">ACIP111625</strain>
    </source>
</reference>
<dbReference type="OrthoDB" id="1809801at2"/>